<reference evidence="1 2" key="1">
    <citation type="submission" date="2016-04" db="EMBL/GenBank/DDBJ databases">
        <title>A degradative enzymes factory behind the ericoid mycorrhizal symbiosis.</title>
        <authorList>
            <consortium name="DOE Joint Genome Institute"/>
            <person name="Martino E."/>
            <person name="Morin E."/>
            <person name="Grelet G."/>
            <person name="Kuo A."/>
            <person name="Kohler A."/>
            <person name="Daghino S."/>
            <person name="Barry K."/>
            <person name="Choi C."/>
            <person name="Cichocki N."/>
            <person name="Clum A."/>
            <person name="Copeland A."/>
            <person name="Hainaut M."/>
            <person name="Haridas S."/>
            <person name="Labutti K."/>
            <person name="Lindquist E."/>
            <person name="Lipzen A."/>
            <person name="Khouja H.-R."/>
            <person name="Murat C."/>
            <person name="Ohm R."/>
            <person name="Olson A."/>
            <person name="Spatafora J."/>
            <person name="Veneault-Fourrey C."/>
            <person name="Henrissat B."/>
            <person name="Grigoriev I."/>
            <person name="Martin F."/>
            <person name="Perotto S."/>
        </authorList>
    </citation>
    <scope>NUCLEOTIDE SEQUENCE [LARGE SCALE GENOMIC DNA]</scope>
    <source>
        <strain evidence="1 2">F</strain>
    </source>
</reference>
<dbReference type="EMBL" id="KZ613943">
    <property type="protein sequence ID" value="PMD42108.1"/>
    <property type="molecule type" value="Genomic_DNA"/>
</dbReference>
<sequence length="76" mass="8505">MAYKTLDKFKNLIRLFHLSPASRTTDDIQGRLSVALLDDQPEYETLSYAWGDANDTVPVEIDGCVVPVTKNLYSAL</sequence>
<dbReference type="PANTHER" id="PTHR24148:SF64">
    <property type="entry name" value="HETEROKARYON INCOMPATIBILITY DOMAIN-CONTAINING PROTEIN"/>
    <property type="match status" value="1"/>
</dbReference>
<dbReference type="OrthoDB" id="2157530at2759"/>
<keyword evidence="2" id="KW-1185">Reference proteome</keyword>
<accession>A0A2J6RUB3</accession>
<organism evidence="1 2">
    <name type="scientific">Hyaloscypha variabilis (strain UAMH 11265 / GT02V1 / F)</name>
    <name type="common">Meliniomyces variabilis</name>
    <dbReference type="NCBI Taxonomy" id="1149755"/>
    <lineage>
        <taxon>Eukaryota</taxon>
        <taxon>Fungi</taxon>
        <taxon>Dikarya</taxon>
        <taxon>Ascomycota</taxon>
        <taxon>Pezizomycotina</taxon>
        <taxon>Leotiomycetes</taxon>
        <taxon>Helotiales</taxon>
        <taxon>Hyaloscyphaceae</taxon>
        <taxon>Hyaloscypha</taxon>
        <taxon>Hyaloscypha variabilis</taxon>
    </lineage>
</organism>
<dbReference type="PANTHER" id="PTHR24148">
    <property type="entry name" value="ANKYRIN REPEAT DOMAIN-CONTAINING PROTEIN 39 HOMOLOG-RELATED"/>
    <property type="match status" value="1"/>
</dbReference>
<dbReference type="Proteomes" id="UP000235786">
    <property type="component" value="Unassembled WGS sequence"/>
</dbReference>
<evidence type="ECO:0000313" key="2">
    <source>
        <dbReference type="Proteomes" id="UP000235786"/>
    </source>
</evidence>
<proteinExistence type="predicted"/>
<name>A0A2J6RUB3_HYAVF</name>
<protein>
    <submittedName>
        <fullName evidence="1">Uncharacterized protein</fullName>
    </submittedName>
</protein>
<dbReference type="AlphaFoldDB" id="A0A2J6RUB3"/>
<evidence type="ECO:0000313" key="1">
    <source>
        <dbReference type="EMBL" id="PMD42108.1"/>
    </source>
</evidence>
<gene>
    <name evidence="1" type="ORF">L207DRAFT_621974</name>
</gene>
<dbReference type="InterPro" id="IPR052895">
    <property type="entry name" value="HetReg/Transcr_Mod"/>
</dbReference>